<dbReference type="GO" id="GO:0008235">
    <property type="term" value="F:metalloexopeptidase activity"/>
    <property type="evidence" value="ECO:0007669"/>
    <property type="project" value="TreeGrafter"/>
</dbReference>
<keyword evidence="4" id="KW-0378">Hydrolase</keyword>
<dbReference type="GO" id="GO:0001897">
    <property type="term" value="P:symbiont-mediated cytolysis of host cell"/>
    <property type="evidence" value="ECO:0007669"/>
    <property type="project" value="UniProtKB-ARBA"/>
</dbReference>
<keyword evidence="2" id="KW-0645">Protease</keyword>
<dbReference type="PANTHER" id="PTHR34858">
    <property type="entry name" value="CYSO-CYSTEINE PEPTIDASE"/>
    <property type="match status" value="1"/>
</dbReference>
<protein>
    <submittedName>
        <fullName evidence="9">Tail assembly protein</fullName>
    </submittedName>
</protein>
<feature type="domain" description="NlpC/P60" evidence="8">
    <location>
        <begin position="97"/>
        <end position="238"/>
    </location>
</feature>
<proteinExistence type="inferred from homology"/>
<dbReference type="InterPro" id="IPR038765">
    <property type="entry name" value="Papain-like_cys_pep_sf"/>
</dbReference>
<dbReference type="SUPFAM" id="SSF102712">
    <property type="entry name" value="JAB1/MPN domain"/>
    <property type="match status" value="1"/>
</dbReference>
<sequence length="249" mass="28300">MLSVNDIPETQLTYIKQHLTECSPQEGCGLLIRLAESLEYWPVVNSSGDKMNSFRIAPQDYAEAEEAGEIVAIIHSHPGEDGIAYPSILDRQLMRETCLPWIIYAPQKDEIAVFFEEPVGLLGREFVLGATDCYGLVMAWHRSRGIFLPDFRRPYPWWEQGEDLFTDENFAAAGFVKKAEAEPGDMVVFRIASKVTNHCGIYVGDGMIIHHLMNAKSSRDRMYGTYLEPRITGILRHELMPEKITWETS</sequence>
<evidence type="ECO:0000256" key="3">
    <source>
        <dbReference type="ARBA" id="ARBA00022723"/>
    </source>
</evidence>
<accession>A0AB39C3W9</accession>
<dbReference type="PANTHER" id="PTHR34858:SF1">
    <property type="entry name" value="CYSO-CYSTEINE PEPTIDASE"/>
    <property type="match status" value="1"/>
</dbReference>
<dbReference type="InterPro" id="IPR000064">
    <property type="entry name" value="NLP_P60_dom"/>
</dbReference>
<dbReference type="Pfam" id="PF14464">
    <property type="entry name" value="Prok-JAB"/>
    <property type="match status" value="1"/>
</dbReference>
<keyword evidence="6" id="KW-0862">Zinc</keyword>
<dbReference type="Gene3D" id="3.90.1720.10">
    <property type="entry name" value="endopeptidase domain like (from Nostoc punctiforme)"/>
    <property type="match status" value="1"/>
</dbReference>
<evidence type="ECO:0000256" key="6">
    <source>
        <dbReference type="ARBA" id="ARBA00022833"/>
    </source>
</evidence>
<reference evidence="9" key="1">
    <citation type="submission" date="2024-06" db="EMBL/GenBank/DDBJ databases">
        <title>This phage originates from the Bacteriophage catalogue of the Bacteriophage Competence Centre, Department of Microbiology und Biotechnology, Max Rubner-Institut, Kiel, Germany.</title>
        <authorList>
            <person name="Sprotte S."/>
            <person name="Brinks E."/>
            <person name="Hille F."/>
        </authorList>
    </citation>
    <scope>NUCLEOTIDE SEQUENCE</scope>
</reference>
<organism evidence="9">
    <name type="scientific">Klebsiella phage PMBT64</name>
    <dbReference type="NCBI Taxonomy" id="3229740"/>
    <lineage>
        <taxon>Viruses</taxon>
        <taxon>Duplodnaviria</taxon>
        <taxon>Heunggongvirae</taxon>
        <taxon>Uroviricota</taxon>
        <taxon>Caudoviricetes</taxon>
    </lineage>
</organism>
<name>A0AB39C3W9_9CAUD</name>
<dbReference type="Gene3D" id="3.40.140.10">
    <property type="entry name" value="Cytidine Deaminase, domain 2"/>
    <property type="match status" value="1"/>
</dbReference>
<evidence type="ECO:0000259" key="8">
    <source>
        <dbReference type="PROSITE" id="PS51935"/>
    </source>
</evidence>
<dbReference type="SUPFAM" id="SSF54001">
    <property type="entry name" value="Cysteine proteinases"/>
    <property type="match status" value="1"/>
</dbReference>
<dbReference type="Pfam" id="PF00877">
    <property type="entry name" value="NLPC_P60"/>
    <property type="match status" value="1"/>
</dbReference>
<dbReference type="GO" id="GO:0008270">
    <property type="term" value="F:zinc ion binding"/>
    <property type="evidence" value="ECO:0007669"/>
    <property type="project" value="TreeGrafter"/>
</dbReference>
<dbReference type="GO" id="GO:0006508">
    <property type="term" value="P:proteolysis"/>
    <property type="evidence" value="ECO:0007669"/>
    <property type="project" value="UniProtKB-KW"/>
</dbReference>
<dbReference type="EMBL" id="PP926510">
    <property type="protein sequence ID" value="XDJ01085.1"/>
    <property type="molecule type" value="Genomic_DNA"/>
</dbReference>
<keyword evidence="3" id="KW-0479">Metal-binding</keyword>
<dbReference type="InterPro" id="IPR051929">
    <property type="entry name" value="VirAsm_ModProt"/>
</dbReference>
<dbReference type="PROSITE" id="PS51935">
    <property type="entry name" value="NLPC_P60"/>
    <property type="match status" value="1"/>
</dbReference>
<keyword evidence="5" id="KW-0788">Thiol protease</keyword>
<evidence type="ECO:0000256" key="4">
    <source>
        <dbReference type="ARBA" id="ARBA00022801"/>
    </source>
</evidence>
<comment type="similarity">
    <text evidence="1">Belongs to the peptidase C40 family.</text>
</comment>
<evidence type="ECO:0000256" key="2">
    <source>
        <dbReference type="ARBA" id="ARBA00022670"/>
    </source>
</evidence>
<evidence type="ECO:0000256" key="1">
    <source>
        <dbReference type="ARBA" id="ARBA00007074"/>
    </source>
</evidence>
<evidence type="ECO:0000256" key="7">
    <source>
        <dbReference type="ARBA" id="ARBA00023049"/>
    </source>
</evidence>
<dbReference type="GO" id="GO:0008234">
    <property type="term" value="F:cysteine-type peptidase activity"/>
    <property type="evidence" value="ECO:0007669"/>
    <property type="project" value="UniProtKB-KW"/>
</dbReference>
<evidence type="ECO:0000256" key="5">
    <source>
        <dbReference type="ARBA" id="ARBA00022807"/>
    </source>
</evidence>
<evidence type="ECO:0000313" key="9">
    <source>
        <dbReference type="EMBL" id="XDJ01085.1"/>
    </source>
</evidence>
<dbReference type="InterPro" id="IPR028090">
    <property type="entry name" value="JAB_dom_prok"/>
</dbReference>
<keyword evidence="7" id="KW-0482">Metalloprotease</keyword>
<dbReference type="CDD" id="cd08073">
    <property type="entry name" value="MPN_NLPC_P60"/>
    <property type="match status" value="1"/>
</dbReference>